<dbReference type="EnsemblMetazoa" id="Aqu2.1.18543_001">
    <property type="protein sequence ID" value="Aqu2.1.18543_001"/>
    <property type="gene ID" value="Aqu2.1.18543"/>
</dbReference>
<evidence type="ECO:0000313" key="1">
    <source>
        <dbReference type="EnsemblMetazoa" id="Aqu2.1.18543_001"/>
    </source>
</evidence>
<protein>
    <submittedName>
        <fullName evidence="1">Uncharacterized protein</fullName>
    </submittedName>
</protein>
<dbReference type="AlphaFoldDB" id="A0A1X7TU25"/>
<reference evidence="1" key="1">
    <citation type="submission" date="2017-05" db="UniProtKB">
        <authorList>
            <consortium name="EnsemblMetazoa"/>
        </authorList>
    </citation>
    <scope>IDENTIFICATION</scope>
</reference>
<organism evidence="1">
    <name type="scientific">Amphimedon queenslandica</name>
    <name type="common">Sponge</name>
    <dbReference type="NCBI Taxonomy" id="400682"/>
    <lineage>
        <taxon>Eukaryota</taxon>
        <taxon>Metazoa</taxon>
        <taxon>Porifera</taxon>
        <taxon>Demospongiae</taxon>
        <taxon>Heteroscleromorpha</taxon>
        <taxon>Haplosclerida</taxon>
        <taxon>Niphatidae</taxon>
        <taxon>Amphimedon</taxon>
    </lineage>
</organism>
<name>A0A1X7TU25_AMPQE</name>
<sequence length="172" mass="19504">MFEKDERREERLDLERVRDIKIGLQEKMEIITKLDADMLDEIAEEAVMEKDIEEADAFRQKMRKAIDKINKVLAPPTDGEPRSLMKSQAHDSLLAREVHNNDSLSDIDKFTYLQSLVGRSVIDGLSLTADNYSEAVAILQKRFGNDQLIIPRYMEILLGVAAVSSIQDIAGL</sequence>
<accession>A0A1X7TU25</accession>
<dbReference type="InterPro" id="IPR005312">
    <property type="entry name" value="DUF1759"/>
</dbReference>
<dbReference type="InParanoid" id="A0A1X7TU25"/>
<proteinExistence type="predicted"/>
<dbReference type="Pfam" id="PF03564">
    <property type="entry name" value="DUF1759"/>
    <property type="match status" value="1"/>
</dbReference>